<dbReference type="Proteomes" id="UP000249396">
    <property type="component" value="Unassembled WGS sequence"/>
</dbReference>
<dbReference type="EMBL" id="QJPH01000474">
    <property type="protein sequence ID" value="PZN72809.1"/>
    <property type="molecule type" value="Genomic_DNA"/>
</dbReference>
<sequence>MMASWDESKRQLNLQNHGLDFVGCEAVFDSPVFAWDDNRVAYGELRTNLLGWLNGNVVHLTYTERGDDVHIISLRKAEKHEIRRYLAEISR</sequence>
<evidence type="ECO:0000313" key="2">
    <source>
        <dbReference type="Proteomes" id="UP000249396"/>
    </source>
</evidence>
<gene>
    <name evidence="1" type="ORF">DM484_23885</name>
</gene>
<dbReference type="InterPro" id="IPR007460">
    <property type="entry name" value="BrnT_toxin"/>
</dbReference>
<protein>
    <recommendedName>
        <fullName evidence="3">BrnT family toxin</fullName>
    </recommendedName>
</protein>
<organism evidence="1 2">
    <name type="scientific">Candidatus Methylumidiphilus alinenensis</name>
    <dbReference type="NCBI Taxonomy" id="2202197"/>
    <lineage>
        <taxon>Bacteria</taxon>
        <taxon>Pseudomonadati</taxon>
        <taxon>Pseudomonadota</taxon>
        <taxon>Gammaproteobacteria</taxon>
        <taxon>Methylococcales</taxon>
        <taxon>Candidatus Methylumidiphilus</taxon>
    </lineage>
</organism>
<evidence type="ECO:0000313" key="1">
    <source>
        <dbReference type="EMBL" id="PZN72809.1"/>
    </source>
</evidence>
<dbReference type="AlphaFoldDB" id="A0A2W4QRG4"/>
<accession>A0A2W4QRG4</accession>
<dbReference type="Gene3D" id="3.10.450.530">
    <property type="entry name" value="Ribonuclease toxin, BrnT, of type II toxin-antitoxin system"/>
    <property type="match status" value="1"/>
</dbReference>
<reference evidence="1 2" key="1">
    <citation type="journal article" date="2018" name="Aquat. Microb. Ecol.">
        <title>Gammaproteobacterial methanotrophs dominate.</title>
        <authorList>
            <person name="Rissanen A.J."/>
            <person name="Saarenheimo J."/>
            <person name="Tiirola M."/>
            <person name="Peura S."/>
            <person name="Aalto S.L."/>
            <person name="Karvinen A."/>
            <person name="Nykanen H."/>
        </authorList>
    </citation>
    <scope>NUCLEOTIDE SEQUENCE [LARGE SCALE GENOMIC DNA]</scope>
    <source>
        <strain evidence="1">AMbin10</strain>
    </source>
</reference>
<dbReference type="Pfam" id="PF04365">
    <property type="entry name" value="BrnT_toxin"/>
    <property type="match status" value="1"/>
</dbReference>
<proteinExistence type="predicted"/>
<evidence type="ECO:0008006" key="3">
    <source>
        <dbReference type="Google" id="ProtNLM"/>
    </source>
</evidence>
<comment type="caution">
    <text evidence="1">The sequence shown here is derived from an EMBL/GenBank/DDBJ whole genome shotgun (WGS) entry which is preliminary data.</text>
</comment>
<dbReference type="InterPro" id="IPR038573">
    <property type="entry name" value="BrnT_sf"/>
</dbReference>
<name>A0A2W4QRG4_9GAMM</name>